<feature type="transmembrane region" description="Helical" evidence="8">
    <location>
        <begin position="333"/>
        <end position="354"/>
    </location>
</feature>
<feature type="transmembrane region" description="Helical" evidence="8">
    <location>
        <begin position="208"/>
        <end position="232"/>
    </location>
</feature>
<evidence type="ECO:0000256" key="5">
    <source>
        <dbReference type="ARBA" id="ARBA00023002"/>
    </source>
</evidence>
<name>B8GMS2_THISH</name>
<evidence type="ECO:0000259" key="9">
    <source>
        <dbReference type="Pfam" id="PF00361"/>
    </source>
</evidence>
<dbReference type="Pfam" id="PF00361">
    <property type="entry name" value="Proton_antipo_M"/>
    <property type="match status" value="1"/>
</dbReference>
<feature type="transmembrane region" description="Helical" evidence="8">
    <location>
        <begin position="163"/>
        <end position="188"/>
    </location>
</feature>
<evidence type="ECO:0000256" key="7">
    <source>
        <dbReference type="RuleBase" id="RU000320"/>
    </source>
</evidence>
<dbReference type="GO" id="GO:0005886">
    <property type="term" value="C:plasma membrane"/>
    <property type="evidence" value="ECO:0007669"/>
    <property type="project" value="UniProtKB-SubCell"/>
</dbReference>
<dbReference type="HOGENOM" id="CLU_007100_9_3_6"/>
<dbReference type="KEGG" id="tgr:Tgr7_2662"/>
<keyword evidence="3 7" id="KW-0812">Transmembrane</keyword>
<protein>
    <submittedName>
        <fullName evidence="11">NADH dehydrogenase (Quinone)</fullName>
        <ecNumber evidence="11">1.6.5.11</ecNumber>
    </submittedName>
</protein>
<evidence type="ECO:0000259" key="10">
    <source>
        <dbReference type="Pfam" id="PF00662"/>
    </source>
</evidence>
<dbReference type="STRING" id="396588.Tgr7_2662"/>
<evidence type="ECO:0000256" key="6">
    <source>
        <dbReference type="ARBA" id="ARBA00023136"/>
    </source>
</evidence>
<dbReference type="eggNOG" id="COG0651">
    <property type="taxonomic scope" value="Bacteria"/>
</dbReference>
<dbReference type="AlphaFoldDB" id="B8GMS2"/>
<keyword evidence="4 8" id="KW-1133">Transmembrane helix</keyword>
<feature type="transmembrane region" description="Helical" evidence="8">
    <location>
        <begin position="72"/>
        <end position="99"/>
    </location>
</feature>
<dbReference type="Pfam" id="PF00662">
    <property type="entry name" value="Proton_antipo_N"/>
    <property type="match status" value="1"/>
</dbReference>
<accession>B8GMS2</accession>
<dbReference type="OrthoDB" id="9768329at2"/>
<sequence precursor="true">MNSSWLLIFILMSSLVPGLLIFFLREESHGLRTALNLGGAGLKLILVGYLLLGVQRGDVYELRAVLLPGVELVLAADSLSLLFATLSSLLWFVTTIYAVGYLEGSPNRSRFFGFFSLCVSATVGIAFSGNLITFLIFYEILTLATWPLVVHRGTAQSLRAGRIYLAYTLAGGALLLAAMVWLALLAGSGDFKPGGYLMGLEQEFPTQLKLIFAMLVAGFGVKAALVPLHSWLPRAMVAPAPVSALLHAVAVVKAGAFGIVRVVDDVYGLTLVLELGLDLPLMALAVITIVYGSVRALFADDIKRRLAFSTVSQVSYIVLGVALAGPLGAVGGLVHLVHQGLMKITLFFCAGNFAETLHIHKVSELKGVGRRMPLTMLAFTLGALGMIGAPPLAGFISKWYLGLGALQMEQHWVLAALVVSSLLNAAYFLPPVIRGWFGRREEPWHDEHMKHHRFETHWMLLGPTLFVAAVAVAAGVLAGMPYSPLDWVSLIVEREYAPTGGGL</sequence>
<keyword evidence="12" id="KW-1185">Reference proteome</keyword>
<keyword evidence="6 8" id="KW-0472">Membrane</keyword>
<feature type="transmembrane region" description="Helical" evidence="8">
    <location>
        <begin position="6"/>
        <end position="24"/>
    </location>
</feature>
<feature type="transmembrane region" description="Helical" evidence="8">
    <location>
        <begin position="275"/>
        <end position="294"/>
    </location>
</feature>
<feature type="transmembrane region" description="Helical" evidence="8">
    <location>
        <begin position="306"/>
        <end position="327"/>
    </location>
</feature>
<dbReference type="RefSeq" id="WP_012639212.1">
    <property type="nucleotide sequence ID" value="NC_011901.1"/>
</dbReference>
<keyword evidence="5 11" id="KW-0560">Oxidoreductase</keyword>
<dbReference type="Proteomes" id="UP000002383">
    <property type="component" value="Chromosome"/>
</dbReference>
<feature type="transmembrane region" description="Helical" evidence="8">
    <location>
        <begin position="111"/>
        <end position="128"/>
    </location>
</feature>
<organism evidence="11 12">
    <name type="scientific">Thioalkalivibrio sulfidiphilus (strain HL-EbGR7)</name>
    <dbReference type="NCBI Taxonomy" id="396588"/>
    <lineage>
        <taxon>Bacteria</taxon>
        <taxon>Pseudomonadati</taxon>
        <taxon>Pseudomonadota</taxon>
        <taxon>Gammaproteobacteria</taxon>
        <taxon>Chromatiales</taxon>
        <taxon>Ectothiorhodospiraceae</taxon>
        <taxon>Thioalkalivibrio</taxon>
    </lineage>
</organism>
<feature type="transmembrane region" description="Helical" evidence="8">
    <location>
        <begin position="412"/>
        <end position="437"/>
    </location>
</feature>
<feature type="domain" description="NADH:quinone oxidoreductase/Mrp antiporter transmembrane" evidence="9">
    <location>
        <begin position="128"/>
        <end position="423"/>
    </location>
</feature>
<dbReference type="PANTHER" id="PTHR42682">
    <property type="entry name" value="HYDROGENASE-4 COMPONENT F"/>
    <property type="match status" value="1"/>
</dbReference>
<dbReference type="EC" id="1.6.5.11" evidence="11"/>
<gene>
    <name evidence="11" type="ordered locus">Tgr7_2662</name>
</gene>
<reference evidence="11 12" key="1">
    <citation type="journal article" date="2011" name="Stand. Genomic Sci.">
        <title>Complete genome sequence of 'Thioalkalivibrio sulfidophilus' HL-EbGr7.</title>
        <authorList>
            <person name="Muyzer G."/>
            <person name="Sorokin D.Y."/>
            <person name="Mavromatis K."/>
            <person name="Lapidus A."/>
            <person name="Clum A."/>
            <person name="Ivanova N."/>
            <person name="Pati A."/>
            <person name="d'Haeseleer P."/>
            <person name="Woyke T."/>
            <person name="Kyrpides N.C."/>
        </authorList>
    </citation>
    <scope>NUCLEOTIDE SEQUENCE [LARGE SCALE GENOMIC DNA]</scope>
    <source>
        <strain evidence="11 12">HL-EbGR7</strain>
    </source>
</reference>
<dbReference type="PANTHER" id="PTHR42682:SF4">
    <property type="entry name" value="NADH-UBIQUINONE_PLASTOQUINONE"/>
    <property type="match status" value="1"/>
</dbReference>
<feature type="transmembrane region" description="Helical" evidence="8">
    <location>
        <begin position="33"/>
        <end position="52"/>
    </location>
</feature>
<evidence type="ECO:0000256" key="8">
    <source>
        <dbReference type="SAM" id="Phobius"/>
    </source>
</evidence>
<dbReference type="EMBL" id="CP001339">
    <property type="protein sequence ID" value="ACL73737.1"/>
    <property type="molecule type" value="Genomic_DNA"/>
</dbReference>
<dbReference type="InterPro" id="IPR001750">
    <property type="entry name" value="ND/Mrp_TM"/>
</dbReference>
<keyword evidence="2" id="KW-1003">Cell membrane</keyword>
<dbReference type="PRINTS" id="PR01434">
    <property type="entry name" value="NADHDHGNASE5"/>
</dbReference>
<feature type="transmembrane region" description="Helical" evidence="8">
    <location>
        <begin position="374"/>
        <end position="400"/>
    </location>
</feature>
<evidence type="ECO:0000256" key="2">
    <source>
        <dbReference type="ARBA" id="ARBA00022475"/>
    </source>
</evidence>
<feature type="transmembrane region" description="Helical" evidence="8">
    <location>
        <begin position="244"/>
        <end position="263"/>
    </location>
</feature>
<comment type="subcellular location">
    <subcellularLocation>
        <location evidence="1">Cell membrane</location>
        <topology evidence="1">Multi-pass membrane protein</topology>
    </subcellularLocation>
    <subcellularLocation>
        <location evidence="7">Membrane</location>
        <topology evidence="7">Multi-pass membrane protein</topology>
    </subcellularLocation>
</comment>
<feature type="transmembrane region" description="Helical" evidence="8">
    <location>
        <begin position="458"/>
        <end position="480"/>
    </location>
</feature>
<evidence type="ECO:0000256" key="3">
    <source>
        <dbReference type="ARBA" id="ARBA00022692"/>
    </source>
</evidence>
<proteinExistence type="predicted"/>
<dbReference type="InterPro" id="IPR001516">
    <property type="entry name" value="Proton_antipo_N"/>
</dbReference>
<feature type="domain" description="NADH-Ubiquinone oxidoreductase (complex I) chain 5 N-terminal" evidence="10">
    <location>
        <begin position="71"/>
        <end position="112"/>
    </location>
</feature>
<evidence type="ECO:0000256" key="1">
    <source>
        <dbReference type="ARBA" id="ARBA00004651"/>
    </source>
</evidence>
<dbReference type="GO" id="GO:0016491">
    <property type="term" value="F:oxidoreductase activity"/>
    <property type="evidence" value="ECO:0007669"/>
    <property type="project" value="UniProtKB-KW"/>
</dbReference>
<feature type="transmembrane region" description="Helical" evidence="8">
    <location>
        <begin position="134"/>
        <end position="151"/>
    </location>
</feature>
<evidence type="ECO:0000256" key="4">
    <source>
        <dbReference type="ARBA" id="ARBA00022989"/>
    </source>
</evidence>
<evidence type="ECO:0000313" key="11">
    <source>
        <dbReference type="EMBL" id="ACL73737.1"/>
    </source>
</evidence>
<dbReference type="InterPro" id="IPR052175">
    <property type="entry name" value="ComplexI-like_HydComp"/>
</dbReference>
<evidence type="ECO:0000313" key="12">
    <source>
        <dbReference type="Proteomes" id="UP000002383"/>
    </source>
</evidence>